<name>A0A917G6Z6_9BACI</name>
<feature type="transmembrane region" description="Helical" evidence="1">
    <location>
        <begin position="156"/>
        <end position="180"/>
    </location>
</feature>
<protein>
    <recommendedName>
        <fullName evidence="4">ABC transporter permease</fullName>
    </recommendedName>
</protein>
<feature type="transmembrane region" description="Helical" evidence="1">
    <location>
        <begin position="20"/>
        <end position="38"/>
    </location>
</feature>
<feature type="transmembrane region" description="Helical" evidence="1">
    <location>
        <begin position="263"/>
        <end position="285"/>
    </location>
</feature>
<dbReference type="RefSeq" id="WP_188615012.1">
    <property type="nucleotide sequence ID" value="NZ_BMJT01000006.1"/>
</dbReference>
<sequence length="365" mass="42001">MLNMLRTQFMLERTSTRNIFAAVAVLVVLCGSVIYIHTLHIGDKERETAVERQSITVALSKFQIADDLTFDEDDLYTNLVLQKQEAARQAMALRMNRIEVYWDSSIKLTQLREKAQQIEGYEVVQNNLPTSAQNKRQLAFSESMQKQHIAIEENHLTYYPFILFIMSLLSGIWFIVLVIYSSTTVIDDFTHATLLRGYPVTVGQYIWSKAIISWGFIGLLMIQILVVSMGLMLWQGTSNAQYPVAIYTGEFVTWPIYQVILLYMGYFMLIALFVILTTIILNLLYKNHYITIFTQMLLWLLPMLVPYVRNHAVWYPFNYVDVASLVTGEKPTLIVMNGVITISISILLLALAIRFLFTSIWDQKG</sequence>
<evidence type="ECO:0000313" key="2">
    <source>
        <dbReference type="EMBL" id="GGG26257.1"/>
    </source>
</evidence>
<proteinExistence type="predicted"/>
<dbReference type="EMBL" id="BMJT01000006">
    <property type="protein sequence ID" value="GGG26257.1"/>
    <property type="molecule type" value="Genomic_DNA"/>
</dbReference>
<reference evidence="2" key="1">
    <citation type="journal article" date="2014" name="Int. J. Syst. Evol. Microbiol.">
        <title>Complete genome sequence of Corynebacterium casei LMG S-19264T (=DSM 44701T), isolated from a smear-ripened cheese.</title>
        <authorList>
            <consortium name="US DOE Joint Genome Institute (JGI-PGF)"/>
            <person name="Walter F."/>
            <person name="Albersmeier A."/>
            <person name="Kalinowski J."/>
            <person name="Ruckert C."/>
        </authorList>
    </citation>
    <scope>NUCLEOTIDE SEQUENCE</scope>
    <source>
        <strain evidence="2">CGMCC 1.15760</strain>
    </source>
</reference>
<keyword evidence="3" id="KW-1185">Reference proteome</keyword>
<keyword evidence="1" id="KW-0472">Membrane</keyword>
<evidence type="ECO:0000313" key="3">
    <source>
        <dbReference type="Proteomes" id="UP000616608"/>
    </source>
</evidence>
<feature type="transmembrane region" description="Helical" evidence="1">
    <location>
        <begin position="297"/>
        <end position="314"/>
    </location>
</feature>
<reference evidence="2" key="2">
    <citation type="submission" date="2020-09" db="EMBL/GenBank/DDBJ databases">
        <authorList>
            <person name="Sun Q."/>
            <person name="Zhou Y."/>
        </authorList>
    </citation>
    <scope>NUCLEOTIDE SEQUENCE</scope>
    <source>
        <strain evidence="2">CGMCC 1.15760</strain>
    </source>
</reference>
<comment type="caution">
    <text evidence="2">The sequence shown here is derived from an EMBL/GenBank/DDBJ whole genome shotgun (WGS) entry which is preliminary data.</text>
</comment>
<dbReference type="AlphaFoldDB" id="A0A917G6Z6"/>
<feature type="transmembrane region" description="Helical" evidence="1">
    <location>
        <begin position="334"/>
        <end position="357"/>
    </location>
</feature>
<evidence type="ECO:0008006" key="4">
    <source>
        <dbReference type="Google" id="ProtNLM"/>
    </source>
</evidence>
<organism evidence="2 3">
    <name type="scientific">Lysinibacillus alkalisoli</name>
    <dbReference type="NCBI Taxonomy" id="1911548"/>
    <lineage>
        <taxon>Bacteria</taxon>
        <taxon>Bacillati</taxon>
        <taxon>Bacillota</taxon>
        <taxon>Bacilli</taxon>
        <taxon>Bacillales</taxon>
        <taxon>Bacillaceae</taxon>
        <taxon>Lysinibacillus</taxon>
    </lineage>
</organism>
<feature type="transmembrane region" description="Helical" evidence="1">
    <location>
        <begin position="211"/>
        <end position="233"/>
    </location>
</feature>
<gene>
    <name evidence="2" type="ORF">GCM10007425_21050</name>
</gene>
<keyword evidence="1" id="KW-1133">Transmembrane helix</keyword>
<accession>A0A917G6Z6</accession>
<keyword evidence="1" id="KW-0812">Transmembrane</keyword>
<dbReference type="Proteomes" id="UP000616608">
    <property type="component" value="Unassembled WGS sequence"/>
</dbReference>
<evidence type="ECO:0000256" key="1">
    <source>
        <dbReference type="SAM" id="Phobius"/>
    </source>
</evidence>